<dbReference type="OrthoDB" id="129626at2"/>
<dbReference type="EMBL" id="MIJE01000032">
    <property type="protein sequence ID" value="OEF96217.1"/>
    <property type="molecule type" value="Genomic_DNA"/>
</dbReference>
<keyword evidence="4" id="KW-1185">Reference proteome</keyword>
<comment type="caution">
    <text evidence="3">The sequence shown here is derived from an EMBL/GenBank/DDBJ whole genome shotgun (WGS) entry which is preliminary data.</text>
</comment>
<feature type="transmembrane region" description="Helical" evidence="1">
    <location>
        <begin position="96"/>
        <end position="124"/>
    </location>
</feature>
<dbReference type="AlphaFoldDB" id="A0A1E5G057"/>
<gene>
    <name evidence="3" type="ORF">BHF68_08610</name>
</gene>
<evidence type="ECO:0000313" key="3">
    <source>
        <dbReference type="EMBL" id="OEF96217.1"/>
    </source>
</evidence>
<evidence type="ECO:0000313" key="4">
    <source>
        <dbReference type="Proteomes" id="UP000094296"/>
    </source>
</evidence>
<accession>A0A1E5G057</accession>
<dbReference type="Pfam" id="PF14242">
    <property type="entry name" value="DUF4342"/>
    <property type="match status" value="1"/>
</dbReference>
<reference evidence="3 4" key="1">
    <citation type="submission" date="2016-09" db="EMBL/GenBank/DDBJ databases">
        <title>Draft genome sequence for the type strain of Desulfuribacillus alkaliarsenatis AHT28, an obligately anaerobic, sulfidogenic bacterium isolated from Russian soda lake sediments.</title>
        <authorList>
            <person name="Abin C.A."/>
            <person name="Hollibaugh J.T."/>
        </authorList>
    </citation>
    <scope>NUCLEOTIDE SEQUENCE [LARGE SCALE GENOMIC DNA]</scope>
    <source>
        <strain evidence="3 4">AHT28</strain>
    </source>
</reference>
<keyword evidence="1" id="KW-1133">Transmembrane helix</keyword>
<dbReference type="InterPro" id="IPR025642">
    <property type="entry name" value="DUF4342"/>
</dbReference>
<evidence type="ECO:0000259" key="2">
    <source>
        <dbReference type="Pfam" id="PF14242"/>
    </source>
</evidence>
<protein>
    <recommendedName>
        <fullName evidence="2">DUF4342 domain-containing protein</fullName>
    </recommendedName>
</protein>
<dbReference type="STRING" id="766136.BHF68_08610"/>
<sequence length="158" mass="17955">MNHANEMSEKDFQELIKDVQAVSSYTGASMKEAYETYLRCNKDVVKAIIELEEAELELPIYETVVVQGERLFDYISEMIVKGNVSRVIIKRNDCTLLTIPVTMGAIGVIMFPYVSVITLLALMFGQFDVIVERDKHAVKCKEEQQGVKKMRLATVDRV</sequence>
<dbReference type="RefSeq" id="WP_069643723.1">
    <property type="nucleotide sequence ID" value="NZ_MIJE01000032.1"/>
</dbReference>
<keyword evidence="1" id="KW-0812">Transmembrane</keyword>
<organism evidence="3 4">
    <name type="scientific">Desulfuribacillus alkaliarsenatis</name>
    <dbReference type="NCBI Taxonomy" id="766136"/>
    <lineage>
        <taxon>Bacteria</taxon>
        <taxon>Bacillati</taxon>
        <taxon>Bacillota</taxon>
        <taxon>Desulfuribacillia</taxon>
        <taxon>Desulfuribacillales</taxon>
        <taxon>Desulfuribacillaceae</taxon>
        <taxon>Desulfuribacillus</taxon>
    </lineage>
</organism>
<proteinExistence type="predicted"/>
<evidence type="ECO:0000256" key="1">
    <source>
        <dbReference type="SAM" id="Phobius"/>
    </source>
</evidence>
<feature type="domain" description="DUF4342" evidence="2">
    <location>
        <begin position="62"/>
        <end position="133"/>
    </location>
</feature>
<name>A0A1E5G057_9FIRM</name>
<keyword evidence="1" id="KW-0472">Membrane</keyword>
<dbReference type="Proteomes" id="UP000094296">
    <property type="component" value="Unassembled WGS sequence"/>
</dbReference>